<comment type="pathway">
    <text evidence="2">Alkene biosynthesis; ethylene biosynthesis via 2-oxoglutarate.</text>
</comment>
<keyword evidence="11" id="KW-0408">Iron</keyword>
<dbReference type="InterPro" id="IPR026992">
    <property type="entry name" value="DIOX_N"/>
</dbReference>
<keyword evidence="6" id="KW-0266">Ethylene biosynthesis</keyword>
<evidence type="ECO:0000256" key="9">
    <source>
        <dbReference type="ARBA" id="ARBA00047725"/>
    </source>
</evidence>
<evidence type="ECO:0000256" key="5">
    <source>
        <dbReference type="ARBA" id="ARBA00019045"/>
    </source>
</evidence>
<dbReference type="PRINTS" id="PR00682">
    <property type="entry name" value="IPNSYNTHASE"/>
</dbReference>
<evidence type="ECO:0000256" key="7">
    <source>
        <dbReference type="ARBA" id="ARBA00031011"/>
    </source>
</evidence>
<comment type="catalytic activity">
    <reaction evidence="9">
        <text>2-oxoglutarate + O2 + 2 H(+) = ethene + 3 CO2 + H2O</text>
        <dbReference type="Rhea" id="RHEA:31523"/>
        <dbReference type="ChEBI" id="CHEBI:15377"/>
        <dbReference type="ChEBI" id="CHEBI:15378"/>
        <dbReference type="ChEBI" id="CHEBI:15379"/>
        <dbReference type="ChEBI" id="CHEBI:16526"/>
        <dbReference type="ChEBI" id="CHEBI:16810"/>
        <dbReference type="ChEBI" id="CHEBI:18153"/>
        <dbReference type="EC" id="1.13.12.19"/>
    </reaction>
</comment>
<dbReference type="PROSITE" id="PS51471">
    <property type="entry name" value="FE2OG_OXY"/>
    <property type="match status" value="1"/>
</dbReference>
<accession>A0ABT4JY63</accession>
<evidence type="ECO:0000256" key="3">
    <source>
        <dbReference type="ARBA" id="ARBA00012293"/>
    </source>
</evidence>
<evidence type="ECO:0000256" key="11">
    <source>
        <dbReference type="RuleBase" id="RU003682"/>
    </source>
</evidence>
<dbReference type="InterPro" id="IPR050231">
    <property type="entry name" value="Iron_ascorbate_oxido_reductase"/>
</dbReference>
<evidence type="ECO:0000256" key="4">
    <source>
        <dbReference type="ARBA" id="ARBA00012531"/>
    </source>
</evidence>
<dbReference type="Pfam" id="PF14226">
    <property type="entry name" value="DIOX_N"/>
    <property type="match status" value="1"/>
</dbReference>
<evidence type="ECO:0000256" key="6">
    <source>
        <dbReference type="ARBA" id="ARBA00022666"/>
    </source>
</evidence>
<dbReference type="InterPro" id="IPR044861">
    <property type="entry name" value="IPNS-like_FE2OG_OXY"/>
</dbReference>
<comment type="caution">
    <text evidence="13">The sequence shown here is derived from an EMBL/GenBank/DDBJ whole genome shotgun (WGS) entry which is preliminary data.</text>
</comment>
<keyword evidence="14" id="KW-1185">Reference proteome</keyword>
<dbReference type="Pfam" id="PF03171">
    <property type="entry name" value="2OG-FeII_Oxy"/>
    <property type="match status" value="1"/>
</dbReference>
<keyword evidence="11" id="KW-0560">Oxidoreductase</keyword>
<comment type="cofactor">
    <cofactor evidence="1">
        <name>Fe(2+)</name>
        <dbReference type="ChEBI" id="CHEBI:29033"/>
    </cofactor>
</comment>
<proteinExistence type="inferred from homology"/>
<evidence type="ECO:0000256" key="2">
    <source>
        <dbReference type="ARBA" id="ARBA00004767"/>
    </source>
</evidence>
<gene>
    <name evidence="13" type="ORF">O1D97_15615</name>
</gene>
<sequence length="327" mass="36959">MTTVIENNLHSITPLFEEIPVIDLSSLLDGSNEYAVAKNIGDVCENVGFMYIKNHGVPQSLIDRMYQLSQMFFALSLEQKSELDIALSGKTLRGYIKTYAENVNPTVTNDLKECLDLAKDSNGKQPFFGTNPYPKMLPEFKEVYEAYYDHMMVLGRNLVKAIALSLDLPADYFEALQKDPITIQRFLHYPPQTGMISEKEIGVGEHTDYGFLTILSQDSIGGLQVRNRAGEWISAPPIDGTFIVNIGDLVQTFTNDKYISTMHRVINAGDKDRYSMPFFMDLDFDAVVDVVPTCQSDDHPSKYSPYTCGEHKFSRFIDSFPHLSNQR</sequence>
<dbReference type="SUPFAM" id="SSF51197">
    <property type="entry name" value="Clavaminate synthase-like"/>
    <property type="match status" value="1"/>
</dbReference>
<reference evidence="13" key="1">
    <citation type="submission" date="2022-12" db="EMBL/GenBank/DDBJ databases">
        <title>Marinomonas 15G1-11 sp. nov, isolated from marine algae.</title>
        <authorList>
            <person name="Butt M."/>
            <person name="Choi D.G."/>
            <person name="Kim J.M."/>
            <person name="Lee J.K."/>
            <person name="Baek J.H."/>
            <person name="Jeon C.O."/>
        </authorList>
    </citation>
    <scope>NUCLEOTIDE SEQUENCE</scope>
    <source>
        <strain evidence="13">15G1-11</strain>
    </source>
</reference>
<dbReference type="Gene3D" id="2.60.120.330">
    <property type="entry name" value="B-lactam Antibiotic, Isopenicillin N Synthase, Chain"/>
    <property type="match status" value="1"/>
</dbReference>
<dbReference type="EC" id="1.14.20.7" evidence="3"/>
<dbReference type="RefSeq" id="WP_269127094.1">
    <property type="nucleotide sequence ID" value="NZ_JAPUBN010000019.1"/>
</dbReference>
<dbReference type="InterPro" id="IPR027443">
    <property type="entry name" value="IPNS-like_sf"/>
</dbReference>
<evidence type="ECO:0000313" key="13">
    <source>
        <dbReference type="EMBL" id="MCZ2723002.1"/>
    </source>
</evidence>
<organism evidence="13 14">
    <name type="scientific">Marinomonas phaeophyticola</name>
    <dbReference type="NCBI Taxonomy" id="3004091"/>
    <lineage>
        <taxon>Bacteria</taxon>
        <taxon>Pseudomonadati</taxon>
        <taxon>Pseudomonadota</taxon>
        <taxon>Gammaproteobacteria</taxon>
        <taxon>Oceanospirillales</taxon>
        <taxon>Oceanospirillaceae</taxon>
        <taxon>Marinomonas</taxon>
    </lineage>
</organism>
<dbReference type="EMBL" id="JAPUBN010000019">
    <property type="protein sequence ID" value="MCZ2723002.1"/>
    <property type="molecule type" value="Genomic_DNA"/>
</dbReference>
<evidence type="ECO:0000259" key="12">
    <source>
        <dbReference type="PROSITE" id="PS51471"/>
    </source>
</evidence>
<evidence type="ECO:0000313" key="14">
    <source>
        <dbReference type="Proteomes" id="UP001149719"/>
    </source>
</evidence>
<name>A0ABT4JY63_9GAMM</name>
<feature type="domain" description="Fe2OG dioxygenase" evidence="12">
    <location>
        <begin position="179"/>
        <end position="282"/>
    </location>
</feature>
<evidence type="ECO:0000256" key="8">
    <source>
        <dbReference type="ARBA" id="ARBA00031282"/>
    </source>
</evidence>
<dbReference type="Proteomes" id="UP001149719">
    <property type="component" value="Unassembled WGS sequence"/>
</dbReference>
<comment type="similarity">
    <text evidence="11">Belongs to the iron/ascorbate-dependent oxidoreductase family.</text>
</comment>
<dbReference type="InterPro" id="IPR005123">
    <property type="entry name" value="Oxoglu/Fe-dep_dioxygenase_dom"/>
</dbReference>
<evidence type="ECO:0000256" key="1">
    <source>
        <dbReference type="ARBA" id="ARBA00001954"/>
    </source>
</evidence>
<evidence type="ECO:0000256" key="10">
    <source>
        <dbReference type="ARBA" id="ARBA00049359"/>
    </source>
</evidence>
<dbReference type="EC" id="1.13.12.19" evidence="4"/>
<protein>
    <recommendedName>
        <fullName evidence="5">2-oxoglutarate-dependent ethylene/succinate-forming enzyme</fullName>
        <ecNumber evidence="4">1.13.12.19</ecNumber>
        <ecNumber evidence="3">1.14.20.7</ecNumber>
    </recommendedName>
    <alternativeName>
        <fullName evidence="7">2-oxoglutarate dioxygenase (ethylene-forming)</fullName>
    </alternativeName>
    <alternativeName>
        <fullName evidence="8">2-oxoglutarate/L-arginine monooxygenase/decarboxylase (succinate-forming)</fullName>
    </alternativeName>
</protein>
<dbReference type="PANTHER" id="PTHR47990">
    <property type="entry name" value="2-OXOGLUTARATE (2OG) AND FE(II)-DEPENDENT OXYGENASE SUPERFAMILY PROTEIN-RELATED"/>
    <property type="match status" value="1"/>
</dbReference>
<comment type="catalytic activity">
    <reaction evidence="10">
        <text>L-arginine + 2-oxoglutarate + O2 = guanidine + L-glutamate 5-semialdehyde + succinate + CO2</text>
        <dbReference type="Rhea" id="RHEA:31535"/>
        <dbReference type="ChEBI" id="CHEBI:15379"/>
        <dbReference type="ChEBI" id="CHEBI:16526"/>
        <dbReference type="ChEBI" id="CHEBI:16810"/>
        <dbReference type="ChEBI" id="CHEBI:30031"/>
        <dbReference type="ChEBI" id="CHEBI:30087"/>
        <dbReference type="ChEBI" id="CHEBI:32682"/>
        <dbReference type="ChEBI" id="CHEBI:58066"/>
        <dbReference type="EC" id="1.14.20.7"/>
    </reaction>
</comment>
<keyword evidence="11" id="KW-0479">Metal-binding</keyword>